<evidence type="ECO:0000256" key="4">
    <source>
        <dbReference type="ARBA" id="ARBA00022729"/>
    </source>
</evidence>
<dbReference type="InterPro" id="IPR000917">
    <property type="entry name" value="Sulfatase_N"/>
</dbReference>
<dbReference type="CDD" id="cd16144">
    <property type="entry name" value="ARS_like"/>
    <property type="match status" value="1"/>
</dbReference>
<proteinExistence type="inferred from homology"/>
<dbReference type="InterPro" id="IPR050738">
    <property type="entry name" value="Sulfatase"/>
</dbReference>
<dbReference type="Gene3D" id="3.40.720.10">
    <property type="entry name" value="Alkaline Phosphatase, subunit A"/>
    <property type="match status" value="1"/>
</dbReference>
<evidence type="ECO:0000256" key="5">
    <source>
        <dbReference type="ARBA" id="ARBA00022801"/>
    </source>
</evidence>
<feature type="domain" description="Sulfatase N-terminal" evidence="7">
    <location>
        <begin position="4"/>
        <end position="352"/>
    </location>
</feature>
<dbReference type="GO" id="GO:0046872">
    <property type="term" value="F:metal ion binding"/>
    <property type="evidence" value="ECO:0007669"/>
    <property type="project" value="UniProtKB-KW"/>
</dbReference>
<evidence type="ECO:0000256" key="2">
    <source>
        <dbReference type="ARBA" id="ARBA00008779"/>
    </source>
</evidence>
<keyword evidence="9" id="KW-1185">Reference proteome</keyword>
<dbReference type="PANTHER" id="PTHR42693:SF42">
    <property type="entry name" value="ARYLSULFATASE G"/>
    <property type="match status" value="1"/>
</dbReference>
<comment type="cofactor">
    <cofactor evidence="1">
        <name>Ca(2+)</name>
        <dbReference type="ChEBI" id="CHEBI:29108"/>
    </cofactor>
</comment>
<dbReference type="Gene3D" id="3.30.1120.10">
    <property type="match status" value="1"/>
</dbReference>
<protein>
    <submittedName>
        <fullName evidence="8">Sulfatase</fullName>
    </submittedName>
</protein>
<dbReference type="PROSITE" id="PS00523">
    <property type="entry name" value="SULFATASE_1"/>
    <property type="match status" value="1"/>
</dbReference>
<sequence length="467" mass="52049">MKQPNILLILIDDMGWKDLSCYGSDFYETPNLDRLAQEGIRFTDAYAACPVCSPTRASMLTGKYPASIGVTDWIDHGGTIHPARGKLIDVPYLKYLPLHERTVASYLREGGYNTWHVGKWHLGGEAYYPEKHGLDVNIGGCQWGMPYNGYFSPYGIPTLDDGPEGEYLTDRLTDEAIRLIGQKDDRPFFLNLWHYAVHTPIQAKTGDIERFAQKAQAMGLDQIDPFEIGESFPMEHKKHLNVTRRRLQSDPVYAAMVYNLDWNIGRLLQALEAAGEADHTLIVFTSDNGGLATSEGSPTCNAPLSEGKGWMYEGGVREPLIIRWPGVIDAGRVSSEPVTTPDIAPTLLEAAGLGLAGAPVDGVSLMPVLRGEADSDVALKREAIYWHYPHYGNQGGTPGSSMRMGDYKLIEFFETGALELYDLRNDIEEQRNLVLEERDLAMRMHRMLIAWRESVEAKIPLANAAWS</sequence>
<evidence type="ECO:0000256" key="6">
    <source>
        <dbReference type="ARBA" id="ARBA00022837"/>
    </source>
</evidence>
<dbReference type="InterPro" id="IPR017850">
    <property type="entry name" value="Alkaline_phosphatase_core_sf"/>
</dbReference>
<evidence type="ECO:0000313" key="8">
    <source>
        <dbReference type="EMBL" id="TVY09237.1"/>
    </source>
</evidence>
<gene>
    <name evidence="8" type="ORF">FPZ49_14965</name>
</gene>
<keyword evidence="6" id="KW-0106">Calcium</keyword>
<dbReference type="InterPro" id="IPR024607">
    <property type="entry name" value="Sulfatase_CS"/>
</dbReference>
<dbReference type="PANTHER" id="PTHR42693">
    <property type="entry name" value="ARYLSULFATASE FAMILY MEMBER"/>
    <property type="match status" value="1"/>
</dbReference>
<evidence type="ECO:0000259" key="7">
    <source>
        <dbReference type="Pfam" id="PF00884"/>
    </source>
</evidence>
<dbReference type="PROSITE" id="PS00149">
    <property type="entry name" value="SULFATASE_2"/>
    <property type="match status" value="1"/>
</dbReference>
<evidence type="ECO:0000313" key="9">
    <source>
        <dbReference type="Proteomes" id="UP000317036"/>
    </source>
</evidence>
<dbReference type="GO" id="GO:0004065">
    <property type="term" value="F:arylsulfatase activity"/>
    <property type="evidence" value="ECO:0007669"/>
    <property type="project" value="TreeGrafter"/>
</dbReference>
<dbReference type="AlphaFoldDB" id="A0A559KAT0"/>
<dbReference type="SUPFAM" id="SSF53649">
    <property type="entry name" value="Alkaline phosphatase-like"/>
    <property type="match status" value="1"/>
</dbReference>
<dbReference type="Proteomes" id="UP000317036">
    <property type="component" value="Unassembled WGS sequence"/>
</dbReference>
<dbReference type="OrthoDB" id="9762324at2"/>
<evidence type="ECO:0000256" key="3">
    <source>
        <dbReference type="ARBA" id="ARBA00022723"/>
    </source>
</evidence>
<reference evidence="8 9" key="1">
    <citation type="submission" date="2019-07" db="EMBL/GenBank/DDBJ databases">
        <authorList>
            <person name="Kim J."/>
        </authorList>
    </citation>
    <scope>NUCLEOTIDE SEQUENCE [LARGE SCALE GENOMIC DNA]</scope>
    <source>
        <strain evidence="8 9">JC52</strain>
    </source>
</reference>
<keyword evidence="5" id="KW-0378">Hydrolase</keyword>
<evidence type="ECO:0000256" key="1">
    <source>
        <dbReference type="ARBA" id="ARBA00001913"/>
    </source>
</evidence>
<dbReference type="Pfam" id="PF00884">
    <property type="entry name" value="Sulfatase"/>
    <property type="match status" value="1"/>
</dbReference>
<dbReference type="RefSeq" id="WP_144848001.1">
    <property type="nucleotide sequence ID" value="NZ_VNJI01000016.1"/>
</dbReference>
<comment type="caution">
    <text evidence="8">The sequence shown here is derived from an EMBL/GenBank/DDBJ whole genome shotgun (WGS) entry which is preliminary data.</text>
</comment>
<organism evidence="8 9">
    <name type="scientific">Paenibacillus cremeus</name>
    <dbReference type="NCBI Taxonomy" id="2163881"/>
    <lineage>
        <taxon>Bacteria</taxon>
        <taxon>Bacillati</taxon>
        <taxon>Bacillota</taxon>
        <taxon>Bacilli</taxon>
        <taxon>Bacillales</taxon>
        <taxon>Paenibacillaceae</taxon>
        <taxon>Paenibacillus</taxon>
    </lineage>
</organism>
<keyword evidence="4" id="KW-0732">Signal</keyword>
<accession>A0A559KAT0</accession>
<keyword evidence="3" id="KW-0479">Metal-binding</keyword>
<comment type="similarity">
    <text evidence="2">Belongs to the sulfatase family.</text>
</comment>
<dbReference type="EMBL" id="VNJI01000016">
    <property type="protein sequence ID" value="TVY09237.1"/>
    <property type="molecule type" value="Genomic_DNA"/>
</dbReference>
<name>A0A559KAT0_9BACL</name>